<feature type="compositionally biased region" description="Basic and acidic residues" evidence="1">
    <location>
        <begin position="15"/>
        <end position="24"/>
    </location>
</feature>
<dbReference type="OrthoDB" id="6293446at2"/>
<gene>
    <name evidence="2" type="ORF">TW77_23030</name>
</gene>
<dbReference type="EMBL" id="JXYA01000079">
    <property type="protein sequence ID" value="KJZ05252.1"/>
    <property type="molecule type" value="Genomic_DNA"/>
</dbReference>
<proteinExistence type="predicted"/>
<evidence type="ECO:0000313" key="3">
    <source>
        <dbReference type="Proteomes" id="UP000033452"/>
    </source>
</evidence>
<accession>A0A0F4QEZ7</accession>
<keyword evidence="3" id="KW-1185">Reference proteome</keyword>
<dbReference type="PATRIC" id="fig|43658.5.peg.4865"/>
<organism evidence="2 3">
    <name type="scientific">Pseudoalteromonas rubra</name>
    <dbReference type="NCBI Taxonomy" id="43658"/>
    <lineage>
        <taxon>Bacteria</taxon>
        <taxon>Pseudomonadati</taxon>
        <taxon>Pseudomonadota</taxon>
        <taxon>Gammaproteobacteria</taxon>
        <taxon>Alteromonadales</taxon>
        <taxon>Pseudoalteromonadaceae</taxon>
        <taxon>Pseudoalteromonas</taxon>
    </lineage>
</organism>
<evidence type="ECO:0000256" key="1">
    <source>
        <dbReference type="SAM" id="MobiDB-lite"/>
    </source>
</evidence>
<dbReference type="AlphaFoldDB" id="A0A0F4QEZ7"/>
<dbReference type="Proteomes" id="UP000033452">
    <property type="component" value="Unassembled WGS sequence"/>
</dbReference>
<sequence length="196" mass="21579">MKLENGSGQPPVHFLNKEQKKAQDRWQISAGDPDPINDQAVAVKEPDAATQTAQSEQGGFKALLAVDTFNIRNTSPQAFSSLLSDITRLPGEVGGMDETAVTGLSHFRVSLEVRMEAGQLDPSAEIDMQQYINEYVEQSENLSRQDSKTYGYSAMYANQSKQAIETYMTQSNLQALQQQALHVLKATDSHLIDSKA</sequence>
<feature type="region of interest" description="Disordered" evidence="1">
    <location>
        <begin position="1"/>
        <end position="38"/>
    </location>
</feature>
<name>A0A0F4QEZ7_9GAMM</name>
<reference evidence="2 3" key="1">
    <citation type="journal article" date="2015" name="BMC Genomics">
        <title>Genome mining reveals unlocked bioactive potential of marine Gram-negative bacteria.</title>
        <authorList>
            <person name="Machado H."/>
            <person name="Sonnenschein E.C."/>
            <person name="Melchiorsen J."/>
            <person name="Gram L."/>
        </authorList>
    </citation>
    <scope>NUCLEOTIDE SEQUENCE [LARGE SCALE GENOMIC DNA]</scope>
    <source>
        <strain evidence="2 3">S2471</strain>
    </source>
</reference>
<evidence type="ECO:0000313" key="2">
    <source>
        <dbReference type="EMBL" id="KJZ05252.1"/>
    </source>
</evidence>
<dbReference type="RefSeq" id="WP_046007312.1">
    <property type="nucleotide sequence ID" value="NZ_JXYA01000079.1"/>
</dbReference>
<protein>
    <submittedName>
        <fullName evidence="2">Uncharacterized protein</fullName>
    </submittedName>
</protein>
<comment type="caution">
    <text evidence="2">The sequence shown here is derived from an EMBL/GenBank/DDBJ whole genome shotgun (WGS) entry which is preliminary data.</text>
</comment>